<dbReference type="RefSeq" id="WP_076431030.1">
    <property type="nucleotide sequence ID" value="NZ_FTNO01000003.1"/>
</dbReference>
<evidence type="ECO:0000313" key="3">
    <source>
        <dbReference type="Proteomes" id="UP000186914"/>
    </source>
</evidence>
<proteinExistence type="predicted"/>
<evidence type="ECO:0000256" key="1">
    <source>
        <dbReference type="SAM" id="MobiDB-lite"/>
    </source>
</evidence>
<feature type="region of interest" description="Disordered" evidence="1">
    <location>
        <begin position="1"/>
        <end position="43"/>
    </location>
</feature>
<reference evidence="3" key="1">
    <citation type="submission" date="2017-01" db="EMBL/GenBank/DDBJ databases">
        <authorList>
            <person name="Varghese N."/>
            <person name="Submissions S."/>
        </authorList>
    </citation>
    <scope>NUCLEOTIDE SEQUENCE [LARGE SCALE GENOMIC DNA]</scope>
    <source>
        <strain evidence="3">CGMCC 1.7737</strain>
    </source>
</reference>
<dbReference type="AlphaFoldDB" id="A0A1N7CK06"/>
<organism evidence="2 3">
    <name type="scientific">Haladaptatus litoreus</name>
    <dbReference type="NCBI Taxonomy" id="553468"/>
    <lineage>
        <taxon>Archaea</taxon>
        <taxon>Methanobacteriati</taxon>
        <taxon>Methanobacteriota</taxon>
        <taxon>Stenosarchaea group</taxon>
        <taxon>Halobacteria</taxon>
        <taxon>Halobacteriales</taxon>
        <taxon>Haladaptataceae</taxon>
        <taxon>Haladaptatus</taxon>
    </lineage>
</organism>
<dbReference type="EMBL" id="FTNO01000003">
    <property type="protein sequence ID" value="SIR63932.1"/>
    <property type="molecule type" value="Genomic_DNA"/>
</dbReference>
<feature type="compositionally biased region" description="Basic and acidic residues" evidence="1">
    <location>
        <begin position="1"/>
        <end position="11"/>
    </location>
</feature>
<sequence>MYATELRRGEYDIPTPDADDTVNRNANNDGKSAPGADEDDTPATAFDTLHEHLYTARMAFGTLPTDVKAEVLEDIDDALLAAARFDYRVLQR</sequence>
<name>A0A1N7CK06_9EURY</name>
<protein>
    <submittedName>
        <fullName evidence="2">Uncharacterized protein</fullName>
    </submittedName>
</protein>
<gene>
    <name evidence="2" type="ORF">SAMN05421858_3060</name>
</gene>
<dbReference type="Proteomes" id="UP000186914">
    <property type="component" value="Unassembled WGS sequence"/>
</dbReference>
<keyword evidence="3" id="KW-1185">Reference proteome</keyword>
<accession>A0A1N7CK06</accession>
<evidence type="ECO:0000313" key="2">
    <source>
        <dbReference type="EMBL" id="SIR63932.1"/>
    </source>
</evidence>